<accession>A0A368JNI8</accession>
<evidence type="ECO:0000313" key="9">
    <source>
        <dbReference type="Proteomes" id="UP000253383"/>
    </source>
</evidence>
<dbReference type="Pfam" id="PF14322">
    <property type="entry name" value="SusD-like_3"/>
    <property type="match status" value="1"/>
</dbReference>
<dbReference type="AlphaFoldDB" id="A0A368JNI8"/>
<dbReference type="Gene3D" id="1.25.40.390">
    <property type="match status" value="1"/>
</dbReference>
<dbReference type="GO" id="GO:0009279">
    <property type="term" value="C:cell outer membrane"/>
    <property type="evidence" value="ECO:0007669"/>
    <property type="project" value="UniProtKB-SubCell"/>
</dbReference>
<comment type="similarity">
    <text evidence="2">Belongs to the SusD family.</text>
</comment>
<gene>
    <name evidence="8" type="ORF">DUE52_12760</name>
</gene>
<evidence type="ECO:0000256" key="5">
    <source>
        <dbReference type="ARBA" id="ARBA00023237"/>
    </source>
</evidence>
<name>A0A368JNI8_9BACT</name>
<protein>
    <submittedName>
        <fullName evidence="8">RagB/SusD family nutrient uptake outer membrane protein</fullName>
    </submittedName>
</protein>
<evidence type="ECO:0000256" key="2">
    <source>
        <dbReference type="ARBA" id="ARBA00006275"/>
    </source>
</evidence>
<keyword evidence="3" id="KW-0732">Signal</keyword>
<dbReference type="Proteomes" id="UP000253383">
    <property type="component" value="Unassembled WGS sequence"/>
</dbReference>
<dbReference type="OrthoDB" id="973538at2"/>
<keyword evidence="9" id="KW-1185">Reference proteome</keyword>
<dbReference type="PROSITE" id="PS51257">
    <property type="entry name" value="PROKAR_LIPOPROTEIN"/>
    <property type="match status" value="1"/>
</dbReference>
<evidence type="ECO:0000256" key="1">
    <source>
        <dbReference type="ARBA" id="ARBA00004442"/>
    </source>
</evidence>
<organism evidence="8 9">
    <name type="scientific">Larkinella punicea</name>
    <dbReference type="NCBI Taxonomy" id="2315727"/>
    <lineage>
        <taxon>Bacteria</taxon>
        <taxon>Pseudomonadati</taxon>
        <taxon>Bacteroidota</taxon>
        <taxon>Cytophagia</taxon>
        <taxon>Cytophagales</taxon>
        <taxon>Spirosomataceae</taxon>
        <taxon>Larkinella</taxon>
    </lineage>
</organism>
<keyword evidence="4" id="KW-0472">Membrane</keyword>
<dbReference type="InterPro" id="IPR011990">
    <property type="entry name" value="TPR-like_helical_dom_sf"/>
</dbReference>
<dbReference type="InterPro" id="IPR033985">
    <property type="entry name" value="SusD-like_N"/>
</dbReference>
<keyword evidence="5" id="KW-0998">Cell outer membrane</keyword>
<comment type="subcellular location">
    <subcellularLocation>
        <location evidence="1">Cell outer membrane</location>
    </subcellularLocation>
</comment>
<proteinExistence type="inferred from homology"/>
<dbReference type="SUPFAM" id="SSF48452">
    <property type="entry name" value="TPR-like"/>
    <property type="match status" value="1"/>
</dbReference>
<sequence length="577" mass="64609">MKPFLKLTLFAALLGLAGCKEDFIDVTNPGALSTDNYPGSVTDLEQLLTGVYGTQHTAGLFGHNIYGKAYYMWDHTADLSWQGTPTWIQLGQNNSQPNDGFLSETWRDTWKGVQRANTLLVNIEKYRPKAISQTDKAAIDLMKGQALFLRAWYYQYLITIWGEAMIIDGQGGDKLGVPIITEASTSLDQTQVERATVKQVWDFIISDLKAAETLLAGKTWTGANDKHKISGWAVKAALGKAYVYTQDWTNAKTSLADVITNSGKSLVSFDVYKTMFNGKNEFNSESLLEMNLNVDMTARGNTELSMGSSIGMVLAPTYVNDNNLPAASAWSNVFPHAKNLARFGFNEGHYFKAGTTQPLATNVDPAYITRSVLARQNKTVDPRLWVACWQPYVDSMTVGGRKRPISHFLDISEMDMEAWSFRKYLTVDASETEVNMANGNNILLLRLADVYLLYAETLMRTGDNATALEYVNKVKRRAYGYPVNTASPVDYKSLTDATKATDAVLKSDPLKYERWAELFGEGHWWIDVRRWQLGAQEAAYYQRIRGGTIQWEATDYAQPIPIDEINSNINMKQNPGY</sequence>
<feature type="domain" description="SusD-like N-terminal" evidence="7">
    <location>
        <begin position="22"/>
        <end position="242"/>
    </location>
</feature>
<evidence type="ECO:0000313" key="8">
    <source>
        <dbReference type="EMBL" id="RCR69227.1"/>
    </source>
</evidence>
<dbReference type="EMBL" id="QOWE01000009">
    <property type="protein sequence ID" value="RCR69227.1"/>
    <property type="molecule type" value="Genomic_DNA"/>
</dbReference>
<evidence type="ECO:0000256" key="4">
    <source>
        <dbReference type="ARBA" id="ARBA00023136"/>
    </source>
</evidence>
<evidence type="ECO:0000259" key="6">
    <source>
        <dbReference type="Pfam" id="PF07980"/>
    </source>
</evidence>
<feature type="domain" description="RagB/SusD" evidence="6">
    <location>
        <begin position="414"/>
        <end position="577"/>
    </location>
</feature>
<evidence type="ECO:0000259" key="7">
    <source>
        <dbReference type="Pfam" id="PF14322"/>
    </source>
</evidence>
<dbReference type="InterPro" id="IPR012944">
    <property type="entry name" value="SusD_RagB_dom"/>
</dbReference>
<evidence type="ECO:0000256" key="3">
    <source>
        <dbReference type="ARBA" id="ARBA00022729"/>
    </source>
</evidence>
<reference evidence="8 9" key="1">
    <citation type="submission" date="2018-07" db="EMBL/GenBank/DDBJ databases">
        <title>Genome analysis of Larkinella rosea.</title>
        <authorList>
            <person name="Zhou Z."/>
            <person name="Wang G."/>
        </authorList>
    </citation>
    <scope>NUCLEOTIDE SEQUENCE [LARGE SCALE GENOMIC DNA]</scope>
    <source>
        <strain evidence="9">zzj9</strain>
    </source>
</reference>
<dbReference type="Pfam" id="PF07980">
    <property type="entry name" value="SusD_RagB"/>
    <property type="match status" value="1"/>
</dbReference>
<comment type="caution">
    <text evidence="8">The sequence shown here is derived from an EMBL/GenBank/DDBJ whole genome shotgun (WGS) entry which is preliminary data.</text>
</comment>